<dbReference type="GeneID" id="30197943"/>
<protein>
    <submittedName>
        <fullName evidence="1">Uncharacterized protein</fullName>
    </submittedName>
</protein>
<dbReference type="Proteomes" id="UP000094112">
    <property type="component" value="Unassembled WGS sequence"/>
</dbReference>
<keyword evidence="2" id="KW-1185">Reference proteome</keyword>
<feature type="non-terminal residue" evidence="1">
    <location>
        <position position="153"/>
    </location>
</feature>
<dbReference type="RefSeq" id="XP_019037455.1">
    <property type="nucleotide sequence ID" value="XM_019180697.2"/>
</dbReference>
<sequence>SPISSSTYSSSSSSESQSSRLSTFKDLSVIFSIVTLTYFAVDNYRSRIGLEARVLEQQMNNMKALALTQNNYNNQRRKRETQVLNERRNAQKREMKMVYHISMLRKQLIDAGLKPVEIDEAISEFEKNVKMENSISNVSGTALWVIDESREYN</sequence>
<evidence type="ECO:0000313" key="2">
    <source>
        <dbReference type="Proteomes" id="UP000094112"/>
    </source>
</evidence>
<dbReference type="EMBL" id="KV454212">
    <property type="protein sequence ID" value="ODQ58248.1"/>
    <property type="molecule type" value="Genomic_DNA"/>
</dbReference>
<dbReference type="AlphaFoldDB" id="A0A1E3NYT8"/>
<organism evidence="1 2">
    <name type="scientific">Wickerhamomyces anomalus (strain ATCC 58044 / CBS 1984 / NCYC 433 / NRRL Y-366-8)</name>
    <name type="common">Yeast</name>
    <name type="synonym">Hansenula anomala</name>
    <dbReference type="NCBI Taxonomy" id="683960"/>
    <lineage>
        <taxon>Eukaryota</taxon>
        <taxon>Fungi</taxon>
        <taxon>Dikarya</taxon>
        <taxon>Ascomycota</taxon>
        <taxon>Saccharomycotina</taxon>
        <taxon>Saccharomycetes</taxon>
        <taxon>Phaffomycetales</taxon>
        <taxon>Wickerhamomycetaceae</taxon>
        <taxon>Wickerhamomyces</taxon>
    </lineage>
</organism>
<gene>
    <name evidence="1" type="ORF">WICANDRAFT_16587</name>
</gene>
<dbReference type="OrthoDB" id="3997736at2759"/>
<feature type="non-terminal residue" evidence="1">
    <location>
        <position position="1"/>
    </location>
</feature>
<evidence type="ECO:0000313" key="1">
    <source>
        <dbReference type="EMBL" id="ODQ58248.1"/>
    </source>
</evidence>
<name>A0A1E3NYT8_WICAA</name>
<proteinExistence type="predicted"/>
<reference evidence="1 2" key="1">
    <citation type="journal article" date="2016" name="Proc. Natl. Acad. Sci. U.S.A.">
        <title>Comparative genomics of biotechnologically important yeasts.</title>
        <authorList>
            <person name="Riley R."/>
            <person name="Haridas S."/>
            <person name="Wolfe K.H."/>
            <person name="Lopes M.R."/>
            <person name="Hittinger C.T."/>
            <person name="Goeker M."/>
            <person name="Salamov A.A."/>
            <person name="Wisecaver J.H."/>
            <person name="Long T.M."/>
            <person name="Calvey C.H."/>
            <person name="Aerts A.L."/>
            <person name="Barry K.W."/>
            <person name="Choi C."/>
            <person name="Clum A."/>
            <person name="Coughlan A.Y."/>
            <person name="Deshpande S."/>
            <person name="Douglass A.P."/>
            <person name="Hanson S.J."/>
            <person name="Klenk H.-P."/>
            <person name="LaButti K.M."/>
            <person name="Lapidus A."/>
            <person name="Lindquist E.A."/>
            <person name="Lipzen A.M."/>
            <person name="Meier-Kolthoff J.P."/>
            <person name="Ohm R.A."/>
            <person name="Otillar R.P."/>
            <person name="Pangilinan J.L."/>
            <person name="Peng Y."/>
            <person name="Rokas A."/>
            <person name="Rosa C.A."/>
            <person name="Scheuner C."/>
            <person name="Sibirny A.A."/>
            <person name="Slot J.C."/>
            <person name="Stielow J.B."/>
            <person name="Sun H."/>
            <person name="Kurtzman C.P."/>
            <person name="Blackwell M."/>
            <person name="Grigoriev I.V."/>
            <person name="Jeffries T.W."/>
        </authorList>
    </citation>
    <scope>NUCLEOTIDE SEQUENCE [LARGE SCALE GENOMIC DNA]</scope>
    <source>
        <strain evidence="2">ATCC 58044 / CBS 1984 / NCYC 433 / NRRL Y-366-8</strain>
    </source>
</reference>
<accession>A0A1E3NYT8</accession>